<protein>
    <submittedName>
        <fullName evidence="1">Uncharacterized protein</fullName>
    </submittedName>
</protein>
<gene>
    <name evidence="1" type="ORF">PMEA_00035867</name>
</gene>
<reference evidence="1 2" key="1">
    <citation type="submission" date="2022-05" db="EMBL/GenBank/DDBJ databases">
        <authorList>
            <consortium name="Genoscope - CEA"/>
            <person name="William W."/>
        </authorList>
    </citation>
    <scope>NUCLEOTIDE SEQUENCE [LARGE SCALE GENOMIC DNA]</scope>
</reference>
<accession>A0AAU9Y3J0</accession>
<sequence>MCKQHFAETNQHQKVTPAPMIEVTPYVELETSEANVKFAESFGRLTIADDTFLSPDTISTASTQSDEPSPVILHEPHVKLSEFPAACKLEPLGKPWISWIDSSERTRERQTRRATEIVATVLKSVTPDNAGELWRRLASSTAMNKALGVSELSHSEHLYLEALAEAYQNATSWDTRRQVLLIMAGVGTFNNISHGYSLSACASVRNSLQGLDYFAAEGARAFDDLVALVRQIGKLGSGKEWETTVVQASIISVLFYQQVHVTSPSNVADHCVLFALSDCSDSDYQQQCSHQHTNLCDRCQSLQETLAKIERVLGETTFPTQDAKDEALFIFQTAQLAIMSWKCHILRSANQYQARIDTLEKLDDNTVLIINDWAMKFLPQKYRESQTDWFGKRGISWHVSVVYRRVSGVLQWQGFLHIVQSCNQGSAAVVKIMQDVLNTIKLEHSEINKAFFR</sequence>
<proteinExistence type="predicted"/>
<name>A0AAU9Y3J0_9CNID</name>
<comment type="caution">
    <text evidence="1">The sequence shown here is derived from an EMBL/GenBank/DDBJ whole genome shotgun (WGS) entry which is preliminary data.</text>
</comment>
<dbReference type="Proteomes" id="UP001159428">
    <property type="component" value="Unassembled WGS sequence"/>
</dbReference>
<dbReference type="EMBL" id="CALNXJ010000099">
    <property type="protein sequence ID" value="CAH3164032.1"/>
    <property type="molecule type" value="Genomic_DNA"/>
</dbReference>
<evidence type="ECO:0000313" key="2">
    <source>
        <dbReference type="Proteomes" id="UP001159428"/>
    </source>
</evidence>
<keyword evidence="2" id="KW-1185">Reference proteome</keyword>
<evidence type="ECO:0000313" key="1">
    <source>
        <dbReference type="EMBL" id="CAH3164032.1"/>
    </source>
</evidence>
<organism evidence="1 2">
    <name type="scientific">Pocillopora meandrina</name>
    <dbReference type="NCBI Taxonomy" id="46732"/>
    <lineage>
        <taxon>Eukaryota</taxon>
        <taxon>Metazoa</taxon>
        <taxon>Cnidaria</taxon>
        <taxon>Anthozoa</taxon>
        <taxon>Hexacorallia</taxon>
        <taxon>Scleractinia</taxon>
        <taxon>Astrocoeniina</taxon>
        <taxon>Pocilloporidae</taxon>
        <taxon>Pocillopora</taxon>
    </lineage>
</organism>
<dbReference type="AlphaFoldDB" id="A0AAU9Y3J0"/>